<proteinExistence type="predicted"/>
<feature type="transmembrane region" description="Helical" evidence="1">
    <location>
        <begin position="163"/>
        <end position="183"/>
    </location>
</feature>
<evidence type="ECO:0000313" key="2">
    <source>
        <dbReference type="EMBL" id="MCC9643781.1"/>
    </source>
</evidence>
<feature type="transmembrane region" description="Helical" evidence="1">
    <location>
        <begin position="270"/>
        <end position="293"/>
    </location>
</feature>
<organism evidence="2 3">
    <name type="scientific">Rhodopirellula halodulae</name>
    <dbReference type="NCBI Taxonomy" id="2894198"/>
    <lineage>
        <taxon>Bacteria</taxon>
        <taxon>Pseudomonadati</taxon>
        <taxon>Planctomycetota</taxon>
        <taxon>Planctomycetia</taxon>
        <taxon>Pirellulales</taxon>
        <taxon>Pirellulaceae</taxon>
        <taxon>Rhodopirellula</taxon>
    </lineage>
</organism>
<keyword evidence="1" id="KW-0472">Membrane</keyword>
<protein>
    <recommendedName>
        <fullName evidence="4">Transmembrane protein</fullName>
    </recommendedName>
</protein>
<feature type="transmembrane region" description="Helical" evidence="1">
    <location>
        <begin position="6"/>
        <end position="27"/>
    </location>
</feature>
<name>A0ABS8NMT8_9BACT</name>
<feature type="transmembrane region" description="Helical" evidence="1">
    <location>
        <begin position="133"/>
        <end position="151"/>
    </location>
</feature>
<comment type="caution">
    <text evidence="2">The sequence shown here is derived from an EMBL/GenBank/DDBJ whole genome shotgun (WGS) entry which is preliminary data.</text>
</comment>
<feature type="transmembrane region" description="Helical" evidence="1">
    <location>
        <begin position="102"/>
        <end position="121"/>
    </location>
</feature>
<keyword evidence="1" id="KW-0812">Transmembrane</keyword>
<dbReference type="EMBL" id="JAJKFW010000025">
    <property type="protein sequence ID" value="MCC9643781.1"/>
    <property type="molecule type" value="Genomic_DNA"/>
</dbReference>
<dbReference type="RefSeq" id="WP_230274731.1">
    <property type="nucleotide sequence ID" value="NZ_JAJKFW010000025.1"/>
</dbReference>
<gene>
    <name evidence="2" type="ORF">LOC71_15960</name>
</gene>
<feature type="transmembrane region" description="Helical" evidence="1">
    <location>
        <begin position="241"/>
        <end position="258"/>
    </location>
</feature>
<accession>A0ABS8NMT8</accession>
<feature type="transmembrane region" description="Helical" evidence="1">
    <location>
        <begin position="215"/>
        <end position="235"/>
    </location>
</feature>
<evidence type="ECO:0000313" key="3">
    <source>
        <dbReference type="Proteomes" id="UP001430306"/>
    </source>
</evidence>
<keyword evidence="3" id="KW-1185">Reference proteome</keyword>
<feature type="transmembrane region" description="Helical" evidence="1">
    <location>
        <begin position="70"/>
        <end position="90"/>
    </location>
</feature>
<evidence type="ECO:0000256" key="1">
    <source>
        <dbReference type="SAM" id="Phobius"/>
    </source>
</evidence>
<keyword evidence="1" id="KW-1133">Transmembrane helix</keyword>
<evidence type="ECO:0008006" key="4">
    <source>
        <dbReference type="Google" id="ProtNLM"/>
    </source>
</evidence>
<dbReference type="Proteomes" id="UP001430306">
    <property type="component" value="Unassembled WGS sequence"/>
</dbReference>
<reference evidence="2" key="1">
    <citation type="submission" date="2021-11" db="EMBL/GenBank/DDBJ databases">
        <title>Genome sequence.</title>
        <authorList>
            <person name="Sun Q."/>
        </authorList>
    </citation>
    <scope>NUCLEOTIDE SEQUENCE</scope>
    <source>
        <strain evidence="2">JC740</strain>
    </source>
</reference>
<sequence>METEILLWCVITPAIISLAFVIGAWRASRWDGEWNGHRLPASLCVVGWSAAVVASLVARQDLDFDALESWQMALVPIGLGSLLIAVLSPAKDSTASEQTHGHGITPLIAGLACVATAMWSMPTGDGWVDMLPLHRPWMAAVAAAAMVNLWALNRMRCAGATGWVMWVALAGLVAPTLLAASAYGGFAEWLVSALVATAVFAIGCSGLSSESFAKLTPAVVLLSASATATGRFYTYEDHPPWLYSVILLSPCIITLADIPFRERSTKVRVLVAVFVAVVLLVLVAWCLFSASLFGGPAEEW</sequence>
<feature type="transmembrane region" description="Helical" evidence="1">
    <location>
        <begin position="189"/>
        <end position="208"/>
    </location>
</feature>